<protein>
    <submittedName>
        <fullName evidence="4">Uncharacterized protein LOC104607999 isoform X1</fullName>
    </submittedName>
</protein>
<accession>A0A1U8AVV1</accession>
<dbReference type="GeneID" id="104607999"/>
<evidence type="ECO:0000313" key="3">
    <source>
        <dbReference type="Proteomes" id="UP000189703"/>
    </source>
</evidence>
<organism evidence="3 4">
    <name type="scientific">Nelumbo nucifera</name>
    <name type="common">Sacred lotus</name>
    <dbReference type="NCBI Taxonomy" id="4432"/>
    <lineage>
        <taxon>Eukaryota</taxon>
        <taxon>Viridiplantae</taxon>
        <taxon>Streptophyta</taxon>
        <taxon>Embryophyta</taxon>
        <taxon>Tracheophyta</taxon>
        <taxon>Spermatophyta</taxon>
        <taxon>Magnoliopsida</taxon>
        <taxon>Proteales</taxon>
        <taxon>Nelumbonaceae</taxon>
        <taxon>Nelumbo</taxon>
    </lineage>
</organism>
<sequence>MYMSWIWFIAGFSSILVLLVSSFPLFLLTLKYVLSAFLSFFLIKFTFKWSLGFLPTRESLLFLYGFLEDTGSIFSLLIDGGSVMKELDINQIPSGTEEVGSAEEEETSLGGGGGEGPHRKKLHLTKELSRLLGEFRTEPDLESCNSFLRR</sequence>
<dbReference type="InParanoid" id="A0A1U8AVV1"/>
<keyword evidence="2" id="KW-1133">Transmembrane helix</keyword>
<dbReference type="KEGG" id="nnu:104607999"/>
<keyword evidence="2" id="KW-0472">Membrane</keyword>
<keyword evidence="2" id="KW-0812">Transmembrane</keyword>
<feature type="transmembrane region" description="Helical" evidence="2">
    <location>
        <begin position="34"/>
        <end position="54"/>
    </location>
</feature>
<evidence type="ECO:0000256" key="2">
    <source>
        <dbReference type="SAM" id="Phobius"/>
    </source>
</evidence>
<name>A0A1U8AVV1_NELNU</name>
<feature type="transmembrane region" description="Helical" evidence="2">
    <location>
        <begin position="6"/>
        <end position="27"/>
    </location>
</feature>
<evidence type="ECO:0000256" key="1">
    <source>
        <dbReference type="SAM" id="MobiDB-lite"/>
    </source>
</evidence>
<gene>
    <name evidence="4" type="primary">LOC104607999</name>
</gene>
<evidence type="ECO:0000313" key="4">
    <source>
        <dbReference type="RefSeq" id="XP_010272128.1"/>
    </source>
</evidence>
<feature type="region of interest" description="Disordered" evidence="1">
    <location>
        <begin position="94"/>
        <end position="121"/>
    </location>
</feature>
<dbReference type="Proteomes" id="UP000189703">
    <property type="component" value="Unplaced"/>
</dbReference>
<dbReference type="RefSeq" id="XP_010272128.1">
    <property type="nucleotide sequence ID" value="XM_010273826.1"/>
</dbReference>
<keyword evidence="3" id="KW-1185">Reference proteome</keyword>
<dbReference type="AlphaFoldDB" id="A0A1U8AVV1"/>
<reference evidence="4" key="1">
    <citation type="submission" date="2025-08" db="UniProtKB">
        <authorList>
            <consortium name="RefSeq"/>
        </authorList>
    </citation>
    <scope>IDENTIFICATION</scope>
</reference>
<proteinExistence type="predicted"/>